<dbReference type="InterPro" id="IPR002156">
    <property type="entry name" value="RNaseH_domain"/>
</dbReference>
<organism evidence="2 3">
    <name type="scientific">Dipteronia dyeriana</name>
    <dbReference type="NCBI Taxonomy" id="168575"/>
    <lineage>
        <taxon>Eukaryota</taxon>
        <taxon>Viridiplantae</taxon>
        <taxon>Streptophyta</taxon>
        <taxon>Embryophyta</taxon>
        <taxon>Tracheophyta</taxon>
        <taxon>Spermatophyta</taxon>
        <taxon>Magnoliopsida</taxon>
        <taxon>eudicotyledons</taxon>
        <taxon>Gunneridae</taxon>
        <taxon>Pentapetalae</taxon>
        <taxon>rosids</taxon>
        <taxon>malvids</taxon>
        <taxon>Sapindales</taxon>
        <taxon>Sapindaceae</taxon>
        <taxon>Hippocastanoideae</taxon>
        <taxon>Acereae</taxon>
        <taxon>Dipteronia</taxon>
    </lineage>
</organism>
<dbReference type="InterPro" id="IPR053151">
    <property type="entry name" value="RNase_H-like"/>
</dbReference>
<evidence type="ECO:0000313" key="2">
    <source>
        <dbReference type="EMBL" id="KAK2663796.1"/>
    </source>
</evidence>
<comment type="caution">
    <text evidence="2">The sequence shown here is derived from an EMBL/GenBank/DDBJ whole genome shotgun (WGS) entry which is preliminary data.</text>
</comment>
<reference evidence="2" key="1">
    <citation type="journal article" date="2023" name="Plant J.">
        <title>Genome sequences and population genomics provide insights into the demographic history, inbreeding, and mutation load of two 'living fossil' tree species of Dipteronia.</title>
        <authorList>
            <person name="Feng Y."/>
            <person name="Comes H.P."/>
            <person name="Chen J."/>
            <person name="Zhu S."/>
            <person name="Lu R."/>
            <person name="Zhang X."/>
            <person name="Li P."/>
            <person name="Qiu J."/>
            <person name="Olsen K.M."/>
            <person name="Qiu Y."/>
        </authorList>
    </citation>
    <scope>NUCLEOTIDE SEQUENCE</scope>
    <source>
        <strain evidence="2">KIB01</strain>
    </source>
</reference>
<dbReference type="PANTHER" id="PTHR47723:SF13">
    <property type="entry name" value="PUTATIVE-RELATED"/>
    <property type="match status" value="1"/>
</dbReference>
<evidence type="ECO:0000313" key="3">
    <source>
        <dbReference type="Proteomes" id="UP001280121"/>
    </source>
</evidence>
<dbReference type="GO" id="GO:0003676">
    <property type="term" value="F:nucleic acid binding"/>
    <property type="evidence" value="ECO:0007669"/>
    <property type="project" value="InterPro"/>
</dbReference>
<accession>A0AAD9XQ68</accession>
<protein>
    <recommendedName>
        <fullName evidence="1">RNase H type-1 domain-containing protein</fullName>
    </recommendedName>
</protein>
<evidence type="ECO:0000259" key="1">
    <source>
        <dbReference type="Pfam" id="PF13456"/>
    </source>
</evidence>
<dbReference type="GO" id="GO:0004523">
    <property type="term" value="F:RNA-DNA hybrid ribonuclease activity"/>
    <property type="evidence" value="ECO:0007669"/>
    <property type="project" value="InterPro"/>
</dbReference>
<feature type="domain" description="RNase H type-1" evidence="1">
    <location>
        <begin position="81"/>
        <end position="140"/>
    </location>
</feature>
<dbReference type="AlphaFoldDB" id="A0AAD9XQ68"/>
<sequence length="148" mass="16587">MLVTCCVAIVSIAVWENISRGVTSSTGFNDDLDDWLASNLRNDCYSFSREWLETNLIVSVKVTTPIMVDWKPPCVGCVKLNIDSGCNVDSSAIYVRCVIRDHLRNWVRGFALNKGVSIVLEAELWGLFEGLTMAWNGGFMILLWNHTP</sequence>
<dbReference type="Pfam" id="PF13456">
    <property type="entry name" value="RVT_3"/>
    <property type="match status" value="1"/>
</dbReference>
<proteinExistence type="predicted"/>
<name>A0AAD9XQ68_9ROSI</name>
<keyword evidence="3" id="KW-1185">Reference proteome</keyword>
<dbReference type="Proteomes" id="UP001280121">
    <property type="component" value="Unassembled WGS sequence"/>
</dbReference>
<dbReference type="PANTHER" id="PTHR47723">
    <property type="entry name" value="OS05G0353850 PROTEIN"/>
    <property type="match status" value="1"/>
</dbReference>
<gene>
    <name evidence="2" type="ORF">Ddye_002370</name>
</gene>
<dbReference type="EMBL" id="JANJYI010000001">
    <property type="protein sequence ID" value="KAK2663796.1"/>
    <property type="molecule type" value="Genomic_DNA"/>
</dbReference>